<gene>
    <name evidence="3" type="ORF">OT_ostta12g00400</name>
</gene>
<dbReference type="InterPro" id="IPR000719">
    <property type="entry name" value="Prot_kinase_dom"/>
</dbReference>
<dbReference type="PROSITE" id="PS51746">
    <property type="entry name" value="PPM_2"/>
    <property type="match status" value="1"/>
</dbReference>
<reference evidence="4" key="1">
    <citation type="journal article" date="2006" name="Proc. Natl. Acad. Sci. U.S.A.">
        <title>Genome analysis of the smallest free-living eukaryote Ostreococcus tauri unveils many unique features.</title>
        <authorList>
            <person name="Derelle E."/>
            <person name="Ferraz C."/>
            <person name="Rombauts S."/>
            <person name="Rouze P."/>
            <person name="Worden A.Z."/>
            <person name="Robbens S."/>
            <person name="Partensky F."/>
            <person name="Degroeve S."/>
            <person name="Echeynie S."/>
            <person name="Cooke R."/>
            <person name="Saeys Y."/>
            <person name="Wuyts J."/>
            <person name="Jabbari K."/>
            <person name="Bowler C."/>
            <person name="Panaud O."/>
            <person name="Piegu B."/>
            <person name="Ball S.G."/>
            <person name="Ral J.-P."/>
            <person name="Bouget F.-Y."/>
            <person name="Piganeau G."/>
            <person name="De Baets B."/>
            <person name="Picard A."/>
            <person name="Delseny M."/>
            <person name="Demaille J."/>
            <person name="Van de Peer Y."/>
            <person name="Moreau H."/>
        </authorList>
    </citation>
    <scope>NUCLEOTIDE SEQUENCE [LARGE SCALE GENOMIC DNA]</scope>
    <source>
        <strain evidence="4">OTTH 0595 / CCAP 157/2 / RCC745</strain>
    </source>
</reference>
<dbReference type="Gene3D" id="1.10.510.10">
    <property type="entry name" value="Transferase(Phosphotransferase) domain 1"/>
    <property type="match status" value="1"/>
</dbReference>
<feature type="domain" description="PPM-type phosphatase" evidence="2">
    <location>
        <begin position="411"/>
        <end position="681"/>
    </location>
</feature>
<dbReference type="InterPro" id="IPR036457">
    <property type="entry name" value="PPM-type-like_dom_sf"/>
</dbReference>
<dbReference type="GO" id="GO:0005524">
    <property type="term" value="F:ATP binding"/>
    <property type="evidence" value="ECO:0007669"/>
    <property type="project" value="InterPro"/>
</dbReference>
<name>A0A090MAM7_OSTTA</name>
<dbReference type="InterPro" id="IPR001932">
    <property type="entry name" value="PPM-type_phosphatase-like_dom"/>
</dbReference>
<dbReference type="Gene3D" id="3.60.40.10">
    <property type="entry name" value="PPM-type phosphatase domain"/>
    <property type="match status" value="1"/>
</dbReference>
<dbReference type="SUPFAM" id="SSF56112">
    <property type="entry name" value="Protein kinase-like (PK-like)"/>
    <property type="match status" value="1"/>
</dbReference>
<dbReference type="KEGG" id="ota:OT_ostta12g00400"/>
<proteinExistence type="predicted"/>
<dbReference type="PANTHER" id="PTHR47992">
    <property type="entry name" value="PROTEIN PHOSPHATASE"/>
    <property type="match status" value="1"/>
</dbReference>
<dbReference type="SMART" id="SM00220">
    <property type="entry name" value="S_TKc"/>
    <property type="match status" value="1"/>
</dbReference>
<dbReference type="GO" id="GO:0004722">
    <property type="term" value="F:protein serine/threonine phosphatase activity"/>
    <property type="evidence" value="ECO:0007669"/>
    <property type="project" value="InterPro"/>
</dbReference>
<dbReference type="GO" id="GO:0004672">
    <property type="term" value="F:protein kinase activity"/>
    <property type="evidence" value="ECO:0007669"/>
    <property type="project" value="InterPro"/>
</dbReference>
<dbReference type="RefSeq" id="XP_022840030.1">
    <property type="nucleotide sequence ID" value="XM_022982803.1"/>
</dbReference>
<dbReference type="Gene3D" id="3.30.200.20">
    <property type="entry name" value="Phosphorylase Kinase, domain 1"/>
    <property type="match status" value="1"/>
</dbReference>
<dbReference type="InterPro" id="IPR008271">
    <property type="entry name" value="Ser/Thr_kinase_AS"/>
</dbReference>
<dbReference type="STRING" id="70448.A0A090MAM7"/>
<dbReference type="FunCoup" id="A0A090MAM7">
    <property type="interactions" value="141"/>
</dbReference>
<feature type="domain" description="Protein kinase" evidence="1">
    <location>
        <begin position="40"/>
        <end position="349"/>
    </location>
</feature>
<dbReference type="CDD" id="cd00143">
    <property type="entry name" value="PP2Cc"/>
    <property type="match status" value="1"/>
</dbReference>
<dbReference type="Pfam" id="PF00069">
    <property type="entry name" value="Pkinase"/>
    <property type="match status" value="1"/>
</dbReference>
<dbReference type="PROSITE" id="PS50011">
    <property type="entry name" value="PROTEIN_KINASE_DOM"/>
    <property type="match status" value="1"/>
</dbReference>
<dbReference type="InterPro" id="IPR015655">
    <property type="entry name" value="PP2C"/>
</dbReference>
<evidence type="ECO:0000259" key="2">
    <source>
        <dbReference type="PROSITE" id="PS51746"/>
    </source>
</evidence>
<dbReference type="PROSITE" id="PS00108">
    <property type="entry name" value="PROTEIN_KINASE_ST"/>
    <property type="match status" value="1"/>
</dbReference>
<accession>A0A090MAM7</accession>
<sequence>METPDDGNACFRGCCRGTDAVRVDHVVRAASGPSSSDARVARGDVLYHGPLSTVFYGRFGARAIAIKRPKLRTTRELDRYHAELRMMLTLEHENVVRAVGASAKPPNYELFYEFMDNGAATEAMYAHGWTPTWQAVLRLAREVASGMAYLHRSGVVHRDVKPSNILLDRVWTAKIADFGLAERESDLRASLQHAIYSTEDAEGRARLAGKWIAGERGAPSGGFQKEHMVGSMLYMAPEVLMRRVSTYGADVYAYGITICEIATGTVPFSDRARNVALAHTVLDASYNEQDLAVAIASEHLRPVLPGEMPSADASEIPKGFDDLIARAWGPDERSRPSIAALSEKIDVVIGTYCAERGLSDVSAVWLPPAASRSEQASAAEAVLREPLDWQTSECAFAPPTPEARKVAAEFTAGVFATAGARGADKMEDRHVIAHGVGGVPHAHLIAVFDGHRGHEAAEFAKAHVERAIQSEWGSHGDDIASALSAAVVKLDEAFCARFDAIKAKEMSLSKSTQQSARNPGCTAVVALVWGDRLCVANAGDCRAVLARADAPVALSVDHDAQSNESERARIERDFPGSLRQYEGVWRVGEVGVAVTRALGDADAKAHGVVAQPETVVVTLDPELDDALILACDGLWDVVSSEDAIGMIKDTVKEPSMCAKRLGSEALTRLSRDNVTVVVGFIRGARTCENVSWARAF</sequence>
<protein>
    <submittedName>
        <fullName evidence="3">Serine/threonine-protein kinase, active site</fullName>
    </submittedName>
</protein>
<reference evidence="3 4" key="2">
    <citation type="journal article" date="2014" name="BMC Genomics">
        <title>An improved genome of the model marine alga Ostreococcus tauri unfolds by assessing Illumina de novo assemblies.</title>
        <authorList>
            <person name="Blanc-Mathieu R."/>
            <person name="Verhelst B."/>
            <person name="Derelle E."/>
            <person name="Rombauts S."/>
            <person name="Bouget F.Y."/>
            <person name="Carre I."/>
            <person name="Chateau A."/>
            <person name="Eyre-Walker A."/>
            <person name="Grimsley N."/>
            <person name="Moreau H."/>
            <person name="Piegu B."/>
            <person name="Rivals E."/>
            <person name="Schackwitz W."/>
            <person name="Van de Peer Y."/>
            <person name="Piganeau G."/>
        </authorList>
    </citation>
    <scope>NUCLEOTIDE SEQUENCE [LARGE SCALE GENOMIC DNA]</scope>
    <source>
        <strain evidence="4">OTTH 0595 / CCAP 157/2 / RCC745</strain>
    </source>
</reference>
<dbReference type="EMBL" id="CAID01000012">
    <property type="protein sequence ID" value="CEF99777.1"/>
    <property type="molecule type" value="Genomic_DNA"/>
</dbReference>
<dbReference type="AlphaFoldDB" id="A0A090MAM7"/>
<comment type="caution">
    <text evidence="3">The sequence shown here is derived from an EMBL/GenBank/DDBJ whole genome shotgun (WGS) entry which is preliminary data.</text>
</comment>
<dbReference type="GeneID" id="9836250"/>
<keyword evidence="4" id="KW-1185">Reference proteome</keyword>
<keyword evidence="3" id="KW-0418">Kinase</keyword>
<organism evidence="3 4">
    <name type="scientific">Ostreococcus tauri</name>
    <name type="common">Marine green alga</name>
    <dbReference type="NCBI Taxonomy" id="70448"/>
    <lineage>
        <taxon>Eukaryota</taxon>
        <taxon>Viridiplantae</taxon>
        <taxon>Chlorophyta</taxon>
        <taxon>Mamiellophyceae</taxon>
        <taxon>Mamiellales</taxon>
        <taxon>Bathycoccaceae</taxon>
        <taxon>Ostreococcus</taxon>
    </lineage>
</organism>
<dbReference type="Proteomes" id="UP000009170">
    <property type="component" value="Unassembled WGS sequence"/>
</dbReference>
<dbReference type="SMART" id="SM00331">
    <property type="entry name" value="PP2C_SIG"/>
    <property type="match status" value="1"/>
</dbReference>
<dbReference type="InterPro" id="IPR011009">
    <property type="entry name" value="Kinase-like_dom_sf"/>
</dbReference>
<keyword evidence="3" id="KW-0808">Transferase</keyword>
<evidence type="ECO:0000313" key="3">
    <source>
        <dbReference type="EMBL" id="CEF99777.1"/>
    </source>
</evidence>
<evidence type="ECO:0000313" key="4">
    <source>
        <dbReference type="Proteomes" id="UP000009170"/>
    </source>
</evidence>
<dbReference type="Pfam" id="PF00481">
    <property type="entry name" value="PP2C"/>
    <property type="match status" value="1"/>
</dbReference>
<dbReference type="InParanoid" id="A0A090MAM7"/>
<dbReference type="SMART" id="SM00332">
    <property type="entry name" value="PP2Cc"/>
    <property type="match status" value="1"/>
</dbReference>
<dbReference type="SUPFAM" id="SSF81606">
    <property type="entry name" value="PP2C-like"/>
    <property type="match status" value="1"/>
</dbReference>
<evidence type="ECO:0000259" key="1">
    <source>
        <dbReference type="PROSITE" id="PS50011"/>
    </source>
</evidence>
<dbReference type="OrthoDB" id="10264738at2759"/>